<dbReference type="GO" id="GO:0003676">
    <property type="term" value="F:nucleic acid binding"/>
    <property type="evidence" value="ECO:0007669"/>
    <property type="project" value="InterPro"/>
</dbReference>
<reference evidence="2 3" key="1">
    <citation type="journal article" date="2013" name="PLoS ONE">
        <title>Poles Apart: Arctic and Antarctic Octadecabacter strains Share High Genome Plasticity and a New Type of Xanthorhodopsin.</title>
        <authorList>
            <person name="Vollmers J."/>
            <person name="Voget S."/>
            <person name="Dietrich S."/>
            <person name="Gollnow K."/>
            <person name="Smits M."/>
            <person name="Meyer K."/>
            <person name="Brinkhoff T."/>
            <person name="Simon M."/>
            <person name="Daniel R."/>
        </authorList>
    </citation>
    <scope>NUCLEOTIDE SEQUENCE [LARGE SCALE GENOMIC DNA]</scope>
    <source>
        <strain evidence="2 3">307</strain>
    </source>
</reference>
<evidence type="ECO:0000259" key="1">
    <source>
        <dbReference type="PROSITE" id="PS50994"/>
    </source>
</evidence>
<dbReference type="eggNOG" id="COG2801">
    <property type="taxonomic scope" value="Bacteria"/>
</dbReference>
<accession>M9R8W5</accession>
<dbReference type="Gene3D" id="3.30.420.10">
    <property type="entry name" value="Ribonuclease H-like superfamily/Ribonuclease H"/>
    <property type="match status" value="1"/>
</dbReference>
<dbReference type="HOGENOM" id="CLU_1053085_0_0_5"/>
<name>M9R8W5_9RHOB</name>
<dbReference type="InterPro" id="IPR036397">
    <property type="entry name" value="RNaseH_sf"/>
</dbReference>
<dbReference type="GO" id="GO:0015074">
    <property type="term" value="P:DNA integration"/>
    <property type="evidence" value="ECO:0007669"/>
    <property type="project" value="InterPro"/>
</dbReference>
<organism evidence="2 3">
    <name type="scientific">Octadecabacter antarcticus 307</name>
    <dbReference type="NCBI Taxonomy" id="391626"/>
    <lineage>
        <taxon>Bacteria</taxon>
        <taxon>Pseudomonadati</taxon>
        <taxon>Pseudomonadota</taxon>
        <taxon>Alphaproteobacteria</taxon>
        <taxon>Rhodobacterales</taxon>
        <taxon>Roseobacteraceae</taxon>
        <taxon>Octadecabacter</taxon>
    </lineage>
</organism>
<dbReference type="Proteomes" id="UP000005307">
    <property type="component" value="Chromosome"/>
</dbReference>
<feature type="domain" description="Integrase catalytic" evidence="1">
    <location>
        <begin position="175"/>
        <end position="264"/>
    </location>
</feature>
<evidence type="ECO:0000313" key="3">
    <source>
        <dbReference type="Proteomes" id="UP000005307"/>
    </source>
</evidence>
<dbReference type="InterPro" id="IPR012337">
    <property type="entry name" value="RNaseH-like_sf"/>
</dbReference>
<dbReference type="AlphaFoldDB" id="M9R8W5"/>
<protein>
    <recommendedName>
        <fullName evidence="1">Integrase catalytic domain-containing protein</fullName>
    </recommendedName>
</protein>
<sequence length="264" mass="30045">MAHSPRGYRRRDGLIAFFRAPPSEERLGHTHLSIHPLETAVLLGHVLHLGDQGRIHAAELGTPLVKTGAAHPKLPTQLRDRRTALRLLQNAHDLCVAKSRYLHQKSPQISCRENLSFECQQFGGDHLSFQSLRHYVENTLEECPGITEKVIRDIVGHESKDVHQRNYSKRAQTTTLMNANGSSYVSGDLAEWLQGKGMKHSRGAPYHPQTQGKIERWHQTLKNRILLENYFLPGDLEAQIEAFVDHYNHQRFHESLNNVTPSDV</sequence>
<dbReference type="PROSITE" id="PS50994">
    <property type="entry name" value="INTEGRASE"/>
    <property type="match status" value="1"/>
</dbReference>
<keyword evidence="3" id="KW-1185">Reference proteome</keyword>
<gene>
    <name evidence="2" type="ORF">OAN307_c26500</name>
</gene>
<dbReference type="SUPFAM" id="SSF53098">
    <property type="entry name" value="Ribonuclease H-like"/>
    <property type="match status" value="1"/>
</dbReference>
<dbReference type="InterPro" id="IPR001584">
    <property type="entry name" value="Integrase_cat-core"/>
</dbReference>
<dbReference type="Pfam" id="PF13683">
    <property type="entry name" value="rve_3"/>
    <property type="match status" value="1"/>
</dbReference>
<evidence type="ECO:0000313" key="2">
    <source>
        <dbReference type="EMBL" id="AGI68238.1"/>
    </source>
</evidence>
<proteinExistence type="predicted"/>
<dbReference type="EMBL" id="CP003740">
    <property type="protein sequence ID" value="AGI68238.1"/>
    <property type="molecule type" value="Genomic_DNA"/>
</dbReference>
<dbReference type="STRING" id="391626.OAN307_c26500"/>
<dbReference type="KEGG" id="oat:OAN307_c26500"/>